<feature type="domain" description="Peptidase S26" evidence="9">
    <location>
        <begin position="28"/>
        <end position="280"/>
    </location>
</feature>
<keyword evidence="5 8" id="KW-0645">Protease</keyword>
<dbReference type="InterPro" id="IPR036286">
    <property type="entry name" value="LexA/Signal_pep-like_sf"/>
</dbReference>
<protein>
    <recommendedName>
        <fullName evidence="4 8">Signal peptidase I</fullName>
        <ecNumber evidence="3 8">3.4.21.89</ecNumber>
    </recommendedName>
</protein>
<dbReference type="InterPro" id="IPR019758">
    <property type="entry name" value="Pept_S26A_signal_pept_1_CS"/>
</dbReference>
<dbReference type="Pfam" id="PF10502">
    <property type="entry name" value="Peptidase_S26"/>
    <property type="match status" value="1"/>
</dbReference>
<name>A0A853PR07_BACFG</name>
<evidence type="ECO:0000256" key="5">
    <source>
        <dbReference type="ARBA" id="ARBA00022670"/>
    </source>
</evidence>
<keyword evidence="8" id="KW-0472">Membrane</keyword>
<comment type="catalytic activity">
    <reaction evidence="1 8">
        <text>Cleavage of hydrophobic, N-terminal signal or leader sequences from secreted and periplasmic proteins.</text>
        <dbReference type="EC" id="3.4.21.89"/>
    </reaction>
</comment>
<dbReference type="EC" id="3.4.21.89" evidence="3 8"/>
<organism evidence="10 11">
    <name type="scientific">Bacteroides fragilis</name>
    <dbReference type="NCBI Taxonomy" id="817"/>
    <lineage>
        <taxon>Bacteria</taxon>
        <taxon>Pseudomonadati</taxon>
        <taxon>Bacteroidota</taxon>
        <taxon>Bacteroidia</taxon>
        <taxon>Bacteroidales</taxon>
        <taxon>Bacteroidaceae</taxon>
        <taxon>Bacteroides</taxon>
    </lineage>
</organism>
<keyword evidence="8" id="KW-0812">Transmembrane</keyword>
<dbReference type="InterPro" id="IPR019756">
    <property type="entry name" value="Pept_S26A_signal_pept_1_Ser-AS"/>
</dbReference>
<keyword evidence="8" id="KW-1133">Transmembrane helix</keyword>
<feature type="transmembrane region" description="Helical" evidence="8">
    <location>
        <begin position="20"/>
        <end position="41"/>
    </location>
</feature>
<dbReference type="GO" id="GO:0016020">
    <property type="term" value="C:membrane"/>
    <property type="evidence" value="ECO:0007669"/>
    <property type="project" value="UniProtKB-SubCell"/>
</dbReference>
<evidence type="ECO:0000256" key="6">
    <source>
        <dbReference type="ARBA" id="ARBA00022801"/>
    </source>
</evidence>
<dbReference type="InterPro" id="IPR019533">
    <property type="entry name" value="Peptidase_S26"/>
</dbReference>
<dbReference type="PROSITE" id="PS00501">
    <property type="entry name" value="SPASE_I_1"/>
    <property type="match status" value="1"/>
</dbReference>
<accession>A0A853PR07</accession>
<gene>
    <name evidence="10" type="ORF">AC094_31170</name>
</gene>
<evidence type="ECO:0000256" key="3">
    <source>
        <dbReference type="ARBA" id="ARBA00013208"/>
    </source>
</evidence>
<evidence type="ECO:0000256" key="8">
    <source>
        <dbReference type="RuleBase" id="RU362042"/>
    </source>
</evidence>
<dbReference type="NCBIfam" id="TIGR02227">
    <property type="entry name" value="sigpep_I_bact"/>
    <property type="match status" value="1"/>
</dbReference>
<reference evidence="10 11" key="1">
    <citation type="journal article" date="2016" name="PLoS ONE">
        <title>Genomic Diversity of Enterotoxigenic Strains of Bacteroides fragilis.</title>
        <authorList>
            <person name="Pierce J.V."/>
            <person name="Bernstein H.D."/>
        </authorList>
    </citation>
    <scope>NUCLEOTIDE SEQUENCE [LARGE SCALE GENOMIC DNA]</scope>
    <source>
        <strain evidence="10 11">20793-3</strain>
    </source>
</reference>
<dbReference type="InterPro" id="IPR000223">
    <property type="entry name" value="Pept_S26A_signal_pept_1"/>
</dbReference>
<dbReference type="Proteomes" id="UP000093197">
    <property type="component" value="Unassembled WGS sequence"/>
</dbReference>
<comment type="similarity">
    <text evidence="2 8">Belongs to the peptidase S26 family.</text>
</comment>
<dbReference type="PROSITE" id="PS00761">
    <property type="entry name" value="SPASE_I_3"/>
    <property type="match status" value="1"/>
</dbReference>
<feature type="active site" evidence="7">
    <location>
        <position position="52"/>
    </location>
</feature>
<dbReference type="EMBL" id="LIDT01000031">
    <property type="protein sequence ID" value="OCR30042.1"/>
    <property type="molecule type" value="Genomic_DNA"/>
</dbReference>
<dbReference type="PANTHER" id="PTHR43390">
    <property type="entry name" value="SIGNAL PEPTIDASE I"/>
    <property type="match status" value="1"/>
</dbReference>
<dbReference type="Gene3D" id="2.10.109.10">
    <property type="entry name" value="Umud Fragment, subunit A"/>
    <property type="match status" value="1"/>
</dbReference>
<proteinExistence type="inferred from homology"/>
<keyword evidence="6 8" id="KW-0378">Hydrolase</keyword>
<dbReference type="PANTHER" id="PTHR43390:SF1">
    <property type="entry name" value="CHLOROPLAST PROCESSING PEPTIDASE"/>
    <property type="match status" value="1"/>
</dbReference>
<dbReference type="GO" id="GO:0004252">
    <property type="term" value="F:serine-type endopeptidase activity"/>
    <property type="evidence" value="ECO:0007669"/>
    <property type="project" value="InterPro"/>
</dbReference>
<sequence>MYIYMKKEVWIKLVKRIGNWIVNICFYSCVAFVAWMVLQVFCLTSFKIPSNSMEPALLSGDKILVDKWTGGARLFNIFASLRGEEVDIYRLPGFGSFQRDDVLVFNFPYQDGSDSIGFDIMKYYVKRCIALPGDTLEIRKGYYHIKGITDSVGNVQAQHRIARVRREDSHGIVMDAFPWDGRLGWTIQEFGPLPVPAKGQVVKIDTLSCLLYGRLIHWEQKKRLRQKGEAVCLGDSAITEYKFTENYYFVSGDNMENSKDSRYWGMLPESYIVGRAFTIWRSDDPLRGKIRWNRVFKRIK</sequence>
<evidence type="ECO:0000256" key="7">
    <source>
        <dbReference type="PIRSR" id="PIRSR600223-1"/>
    </source>
</evidence>
<evidence type="ECO:0000256" key="2">
    <source>
        <dbReference type="ARBA" id="ARBA00009370"/>
    </source>
</evidence>
<dbReference type="CDD" id="cd06462">
    <property type="entry name" value="Peptidase_S24_S26"/>
    <property type="match status" value="1"/>
</dbReference>
<feature type="active site" evidence="7">
    <location>
        <position position="126"/>
    </location>
</feature>
<evidence type="ECO:0000259" key="9">
    <source>
        <dbReference type="Pfam" id="PF10502"/>
    </source>
</evidence>
<dbReference type="GO" id="GO:0006465">
    <property type="term" value="P:signal peptide processing"/>
    <property type="evidence" value="ECO:0007669"/>
    <property type="project" value="InterPro"/>
</dbReference>
<dbReference type="CDD" id="cd06530">
    <property type="entry name" value="S26_SPase_I"/>
    <property type="match status" value="1"/>
</dbReference>
<evidence type="ECO:0000313" key="10">
    <source>
        <dbReference type="EMBL" id="OCR30042.1"/>
    </source>
</evidence>
<comment type="caution">
    <text evidence="10">The sequence shown here is derived from an EMBL/GenBank/DDBJ whole genome shotgun (WGS) entry which is preliminary data.</text>
</comment>
<dbReference type="AlphaFoldDB" id="A0A853PR07"/>
<evidence type="ECO:0000256" key="1">
    <source>
        <dbReference type="ARBA" id="ARBA00000677"/>
    </source>
</evidence>
<dbReference type="SUPFAM" id="SSF51306">
    <property type="entry name" value="LexA/Signal peptidase"/>
    <property type="match status" value="1"/>
</dbReference>
<evidence type="ECO:0000313" key="11">
    <source>
        <dbReference type="Proteomes" id="UP000093197"/>
    </source>
</evidence>
<dbReference type="GO" id="GO:0009003">
    <property type="term" value="F:signal peptidase activity"/>
    <property type="evidence" value="ECO:0007669"/>
    <property type="project" value="UniProtKB-EC"/>
</dbReference>
<dbReference type="PRINTS" id="PR00727">
    <property type="entry name" value="LEADERPTASE"/>
</dbReference>
<evidence type="ECO:0000256" key="4">
    <source>
        <dbReference type="ARBA" id="ARBA00019232"/>
    </source>
</evidence>
<comment type="subcellular location">
    <subcellularLocation>
        <location evidence="8">Membrane</location>
        <topology evidence="8">Single-pass type II membrane protein</topology>
    </subcellularLocation>
</comment>